<evidence type="ECO:0000313" key="4">
    <source>
        <dbReference type="Proteomes" id="UP000241818"/>
    </source>
</evidence>
<dbReference type="Gene3D" id="3.80.10.10">
    <property type="entry name" value="Ribonuclease Inhibitor"/>
    <property type="match status" value="1"/>
</dbReference>
<evidence type="ECO:0000259" key="2">
    <source>
        <dbReference type="PROSITE" id="PS50003"/>
    </source>
</evidence>
<dbReference type="RefSeq" id="XP_024717859.1">
    <property type="nucleotide sequence ID" value="XM_024862968.1"/>
</dbReference>
<organism evidence="3 4">
    <name type="scientific">Amorphotheca resinae ATCC 22711</name>
    <dbReference type="NCBI Taxonomy" id="857342"/>
    <lineage>
        <taxon>Eukaryota</taxon>
        <taxon>Fungi</taxon>
        <taxon>Dikarya</taxon>
        <taxon>Ascomycota</taxon>
        <taxon>Pezizomycotina</taxon>
        <taxon>Leotiomycetes</taxon>
        <taxon>Helotiales</taxon>
        <taxon>Amorphothecaceae</taxon>
        <taxon>Amorphotheca</taxon>
    </lineage>
</organism>
<protein>
    <recommendedName>
        <fullName evidence="2">PH domain-containing protein</fullName>
    </recommendedName>
</protein>
<dbReference type="Pfam" id="PF25353">
    <property type="entry name" value="PH_2nd_LRR"/>
    <property type="match status" value="1"/>
</dbReference>
<dbReference type="InParanoid" id="A0A2T3AT73"/>
<dbReference type="AlphaFoldDB" id="A0A2T3AT73"/>
<dbReference type="EMBL" id="KZ679016">
    <property type="protein sequence ID" value="PSS10680.1"/>
    <property type="molecule type" value="Genomic_DNA"/>
</dbReference>
<feature type="compositionally biased region" description="Basic and acidic residues" evidence="1">
    <location>
        <begin position="37"/>
        <end position="47"/>
    </location>
</feature>
<feature type="domain" description="PH" evidence="2">
    <location>
        <begin position="139"/>
        <end position="279"/>
    </location>
</feature>
<dbReference type="Proteomes" id="UP000241818">
    <property type="component" value="Unassembled WGS sequence"/>
</dbReference>
<evidence type="ECO:0000256" key="1">
    <source>
        <dbReference type="SAM" id="MobiDB-lite"/>
    </source>
</evidence>
<proteinExistence type="predicted"/>
<dbReference type="SUPFAM" id="SSF52047">
    <property type="entry name" value="RNI-like"/>
    <property type="match status" value="1"/>
</dbReference>
<dbReference type="GeneID" id="36571049"/>
<dbReference type="PANTHER" id="PTHR24114:SF2">
    <property type="entry name" value="F-BOX DOMAIN-CONTAINING PROTEIN-RELATED"/>
    <property type="match status" value="1"/>
</dbReference>
<sequence length="1212" mass="135201">MAPSAREGGSNGRRKSMNLFSRAAVATSITQINTDVGHGDADDPGNKDRKKLGKRGSIFSIGSGTSPDLHQGGWTSPIERSNSPKLRPRTLQKGRPSSLFGSLGRKSATYVDEGEEADTLYSATPESPEVELGASNSKTVLHHGEVQTTSGMFRKKREYLVLTETHLIRFKSQSRAYEVFPSILSAPGRGTATRHASTASIGSLQEVQSVNSHSSVDSETRIPLGQIVTAYKVEDGRPFYTTEVVYLDEEYHGAGAIQLMLHDPKEADLWHTSIRAAAEKARLLMPEPYSRRVVRYLVQILEAADDYDANHFQVFRVLRRAAVPKGGRSSSDELQKLGASVFYMVIGINRLHMIPIPDFSDPSGRLAIPKLSKNVFGLVTLVAMNVSYPDDRFELSFRMPLQPTKLLELAASSPTDIAIAISRAYRYLKPQWLDCNFSFAGPTRLLQTADDLLLLEEEEEYGSFDRTLVAYCMAYNCNPVNIQYAVDWEVEDAPEFRLFHPANTPKYSMYELLAIMRALRYNESFCSISFRDIDLHSMHGLHDNYGTDHVASSTRAGKFRGNHFTTSLSSSGLPIRTYFNIKPQERSILYQEVQALALKSTRLKRVDFSGCLPRRRPRDTFDVEGHEVEKDPGCEIVAALLPLCRGQLTDVSWIVLSGIELGETDLDDLIPALDEPRSRIRAIECSRSGLNDRGIMQLLGHLERQNSTLECINISDNPGRIHLGRFQVSMSRFAMIRKLDLSRITRTLGEEPLIVPEVLLSWRLEELILNGIPVNDKTLDSISAYLASDMSDSLRLLEMEQCNLNGSHVAVLMRSMTRVAGEARNLQLHVSANRLEKGVGEIVKAIEENYTPSHLVVRMIEFTKEDHFKQLLQALRTNTTIRSLDISKASLPYDAGPETCDALRLLFAENTTLEELDISGEQAHLEVTRFGIGLNQALTGLKQNKALKMLRIEYQNLGLEGANTLSSVLEENKSLTHIHCEHNDINLQGFTILVNALAKNYSILELPFFRDDQGQSMKRMSASIKDHRRASFNVNNDNVKSSVRRTLTVFGVAKPQKQDLTPQDIEAVVRVLGEKWEMEIQRLAVFLDRNRKIAAGVEGYGSDCEGILSDEAMRPMTALSDRGILEQVLKSTTSKVEVGNTLDSTTHKLAGLGINTEKGNEKDNTKAVEAGDELYDETPKEPIRTVGFLPELPVITHEKVFDLDGALFQLES</sequence>
<dbReference type="InterPro" id="IPR052394">
    <property type="entry name" value="LRR-containing"/>
</dbReference>
<name>A0A2T3AT73_AMORE</name>
<dbReference type="InterPro" id="IPR057334">
    <property type="entry name" value="PH_2nd_LRR"/>
</dbReference>
<feature type="region of interest" description="Disordered" evidence="1">
    <location>
        <begin position="120"/>
        <end position="140"/>
    </location>
</feature>
<dbReference type="PROSITE" id="PS50003">
    <property type="entry name" value="PH_DOMAIN"/>
    <property type="match status" value="1"/>
</dbReference>
<accession>A0A2T3AT73</accession>
<dbReference type="OrthoDB" id="120976at2759"/>
<dbReference type="STRING" id="857342.A0A2T3AT73"/>
<reference evidence="3 4" key="1">
    <citation type="journal article" date="2018" name="New Phytol.">
        <title>Comparative genomics and transcriptomics depict ericoid mycorrhizal fungi as versatile saprotrophs and plant mutualists.</title>
        <authorList>
            <person name="Martino E."/>
            <person name="Morin E."/>
            <person name="Grelet G.A."/>
            <person name="Kuo A."/>
            <person name="Kohler A."/>
            <person name="Daghino S."/>
            <person name="Barry K.W."/>
            <person name="Cichocki N."/>
            <person name="Clum A."/>
            <person name="Dockter R.B."/>
            <person name="Hainaut M."/>
            <person name="Kuo R.C."/>
            <person name="LaButti K."/>
            <person name="Lindahl B.D."/>
            <person name="Lindquist E.A."/>
            <person name="Lipzen A."/>
            <person name="Khouja H.R."/>
            <person name="Magnuson J."/>
            <person name="Murat C."/>
            <person name="Ohm R.A."/>
            <person name="Singer S.W."/>
            <person name="Spatafora J.W."/>
            <person name="Wang M."/>
            <person name="Veneault-Fourrey C."/>
            <person name="Henrissat B."/>
            <person name="Grigoriev I.V."/>
            <person name="Martin F.M."/>
            <person name="Perotto S."/>
        </authorList>
    </citation>
    <scope>NUCLEOTIDE SEQUENCE [LARGE SCALE GENOMIC DNA]</scope>
    <source>
        <strain evidence="3 4">ATCC 22711</strain>
    </source>
</reference>
<dbReference type="InterPro" id="IPR001849">
    <property type="entry name" value="PH_domain"/>
</dbReference>
<feature type="region of interest" description="Disordered" evidence="1">
    <location>
        <begin position="29"/>
        <end position="106"/>
    </location>
</feature>
<evidence type="ECO:0000313" key="3">
    <source>
        <dbReference type="EMBL" id="PSS10680.1"/>
    </source>
</evidence>
<dbReference type="InterPro" id="IPR032675">
    <property type="entry name" value="LRR_dom_sf"/>
</dbReference>
<dbReference type="PANTHER" id="PTHR24114">
    <property type="entry name" value="LEUCINE RICH REPEAT FAMILY PROTEIN"/>
    <property type="match status" value="1"/>
</dbReference>
<keyword evidence="4" id="KW-1185">Reference proteome</keyword>
<gene>
    <name evidence="3" type="ORF">M430DRAFT_145743</name>
</gene>